<organism evidence="3 4">
    <name type="scientific">Psychrosphaera ytuae</name>
    <dbReference type="NCBI Taxonomy" id="2820710"/>
    <lineage>
        <taxon>Bacteria</taxon>
        <taxon>Pseudomonadati</taxon>
        <taxon>Pseudomonadota</taxon>
        <taxon>Gammaproteobacteria</taxon>
        <taxon>Alteromonadales</taxon>
        <taxon>Pseudoalteromonadaceae</taxon>
        <taxon>Psychrosphaera</taxon>
    </lineage>
</organism>
<gene>
    <name evidence="3" type="ORF">J1N51_14275</name>
</gene>
<dbReference type="Proteomes" id="UP000682739">
    <property type="component" value="Chromosome"/>
</dbReference>
<sequence length="151" mass="17086">MRVLTTFTLICLMASSAALAKVEKIKVYRWIDEKGVVTFSEYRPKNMDYVELEVEGDRVRTTTHKQGDEAGQSENLGINVNGVGNNPIQELNSQATQYCQKAQHNLKVLDSFKNVRVLDDNGNPKVLTKEDVAQQKTLANRQIELFCKKPE</sequence>
<protein>
    <submittedName>
        <fullName evidence="3">DUF4124 domain-containing protein</fullName>
    </submittedName>
</protein>
<accession>A0A975HI43</accession>
<feature type="domain" description="DUF4124" evidence="2">
    <location>
        <begin position="12"/>
        <end position="54"/>
    </location>
</feature>
<keyword evidence="4" id="KW-1185">Reference proteome</keyword>
<keyword evidence="1" id="KW-0732">Signal</keyword>
<dbReference type="KEGG" id="psym:J1N51_14275"/>
<name>A0A975HI43_9GAMM</name>
<dbReference type="AlphaFoldDB" id="A0A975HI43"/>
<evidence type="ECO:0000259" key="2">
    <source>
        <dbReference type="Pfam" id="PF13511"/>
    </source>
</evidence>
<evidence type="ECO:0000313" key="3">
    <source>
        <dbReference type="EMBL" id="QTH63856.1"/>
    </source>
</evidence>
<dbReference type="InterPro" id="IPR025392">
    <property type="entry name" value="DUF4124"/>
</dbReference>
<feature type="chain" id="PRO_5036995211" evidence="1">
    <location>
        <begin position="21"/>
        <end position="151"/>
    </location>
</feature>
<reference evidence="3" key="1">
    <citation type="submission" date="2021-03" db="EMBL/GenBank/DDBJ databases">
        <title>Description of Psychrosphaera ytuae sp. nov. isolated from deep sea sediment of South China Sea.</title>
        <authorList>
            <person name="Zhang J."/>
            <person name="Xu X.-D."/>
        </authorList>
    </citation>
    <scope>NUCLEOTIDE SEQUENCE</scope>
    <source>
        <strain evidence="3">MTZ26</strain>
    </source>
</reference>
<feature type="signal peptide" evidence="1">
    <location>
        <begin position="1"/>
        <end position="20"/>
    </location>
</feature>
<dbReference type="RefSeq" id="WP_208831911.1">
    <property type="nucleotide sequence ID" value="NZ_CP072110.1"/>
</dbReference>
<dbReference type="Pfam" id="PF13511">
    <property type="entry name" value="DUF4124"/>
    <property type="match status" value="1"/>
</dbReference>
<evidence type="ECO:0000313" key="4">
    <source>
        <dbReference type="Proteomes" id="UP000682739"/>
    </source>
</evidence>
<dbReference type="EMBL" id="CP072110">
    <property type="protein sequence ID" value="QTH63856.1"/>
    <property type="molecule type" value="Genomic_DNA"/>
</dbReference>
<evidence type="ECO:0000256" key="1">
    <source>
        <dbReference type="SAM" id="SignalP"/>
    </source>
</evidence>
<proteinExistence type="predicted"/>